<dbReference type="PANTHER" id="PTHR33710">
    <property type="entry name" value="BNAC02G09200D PROTEIN"/>
    <property type="match status" value="1"/>
</dbReference>
<protein>
    <submittedName>
        <fullName evidence="3">Uncharacterized protein LOC120281255</fullName>
    </submittedName>
</protein>
<dbReference type="InterPro" id="IPR036691">
    <property type="entry name" value="Endo/exonu/phosph_ase_sf"/>
</dbReference>
<feature type="transmembrane region" description="Helical" evidence="1">
    <location>
        <begin position="470"/>
        <end position="493"/>
    </location>
</feature>
<dbReference type="Gene3D" id="3.60.10.10">
    <property type="entry name" value="Endonuclease/exonuclease/phosphatase"/>
    <property type="match status" value="1"/>
</dbReference>
<dbReference type="SUPFAM" id="SSF56219">
    <property type="entry name" value="DNase I-like"/>
    <property type="match status" value="1"/>
</dbReference>
<evidence type="ECO:0000313" key="2">
    <source>
        <dbReference type="Proteomes" id="UP001515500"/>
    </source>
</evidence>
<gene>
    <name evidence="3" type="primary">LOC120281255</name>
</gene>
<dbReference type="PANTHER" id="PTHR33710:SF79">
    <property type="entry name" value="OS06G0205337 PROTEIN"/>
    <property type="match status" value="1"/>
</dbReference>
<evidence type="ECO:0000256" key="1">
    <source>
        <dbReference type="SAM" id="Phobius"/>
    </source>
</evidence>
<evidence type="ECO:0000313" key="3">
    <source>
        <dbReference type="RefSeq" id="XP_039144058.1"/>
    </source>
</evidence>
<keyword evidence="1" id="KW-0472">Membrane</keyword>
<dbReference type="GeneID" id="120281255"/>
<accession>A0AB40CXZ1</accession>
<dbReference type="Proteomes" id="UP001515500">
    <property type="component" value="Chromosome 17"/>
</dbReference>
<keyword evidence="2" id="KW-1185">Reference proteome</keyword>
<dbReference type="RefSeq" id="XP_039144058.1">
    <property type="nucleotide sequence ID" value="XM_039288124.1"/>
</dbReference>
<keyword evidence="1" id="KW-1133">Transmembrane helix</keyword>
<sequence length="499" mass="56886">MDLAEMEDEAGDKRSLVVRDGLGGRDQIIREKGISKRDSFSRIKFFMKKYKPLIFCLVETRADNGRLAKFCSKLSKRWAWAAIVAEGYSGGIIVAWQRHIGKVTPLVRSRFVLHLVITNCRNESWIISTIYNSTHIQEQSDVWFELSCLTYVSIPWILIGDFNAIVSLSEFQGGSPIYYRRKARVFSDFIAINNLIEVNFASSSYTWCNNQLGNARKWARLDRCLINSLSIDFIGSYIIKHLPMLFSDHAPLLLTLTPRVPIKKKIFRFDNFWLEYLDCHDVVRETWSLKPHSNPLHAFSHLLSRARTNLIAWKNRDLNSIEASINKLELEILEAEALEGLNGNITYVDNALSPLYNRLTALHRQNSTKWAQRARQLWVLKGDLNTNFFHNSIHCRNHVNSIPLITNDAGVVVTDQKGIEKVFSNFYMNLWADPSDNSVIDIFQALPSDLPLILAADGVALTKEVTKLEVILFLMLSLTSLTILSSLILGASLTSQNCF</sequence>
<dbReference type="AlphaFoldDB" id="A0AB40CXZ1"/>
<name>A0AB40CXZ1_DIOCR</name>
<keyword evidence="1" id="KW-0812">Transmembrane</keyword>
<reference evidence="3" key="1">
    <citation type="submission" date="2025-08" db="UniProtKB">
        <authorList>
            <consortium name="RefSeq"/>
        </authorList>
    </citation>
    <scope>IDENTIFICATION</scope>
</reference>
<proteinExistence type="predicted"/>
<organism evidence="2 3">
    <name type="scientific">Dioscorea cayennensis subsp. rotundata</name>
    <name type="common">White Guinea yam</name>
    <name type="synonym">Dioscorea rotundata</name>
    <dbReference type="NCBI Taxonomy" id="55577"/>
    <lineage>
        <taxon>Eukaryota</taxon>
        <taxon>Viridiplantae</taxon>
        <taxon>Streptophyta</taxon>
        <taxon>Embryophyta</taxon>
        <taxon>Tracheophyta</taxon>
        <taxon>Spermatophyta</taxon>
        <taxon>Magnoliopsida</taxon>
        <taxon>Liliopsida</taxon>
        <taxon>Dioscoreales</taxon>
        <taxon>Dioscoreaceae</taxon>
        <taxon>Dioscorea</taxon>
    </lineage>
</organism>